<evidence type="ECO:0000313" key="2">
    <source>
        <dbReference type="Proteomes" id="UP000054481"/>
    </source>
</evidence>
<accession>A0A0F7ZJW6</accession>
<sequence>MEDMIESKRQEVEKYESILGFLKASDPGSATALLSRIREGHDVDAVARAVEKETYAAQNGVSPKNKP</sequence>
<keyword evidence="2" id="KW-1185">Reference proteome</keyword>
<reference evidence="1 2" key="1">
    <citation type="journal article" date="2014" name="Genome Biol. Evol.">
        <title>Comparative genomics and transcriptomics analyses reveal divergent lifestyle features of nematode endoparasitic fungus Hirsutella minnesotensis.</title>
        <authorList>
            <person name="Lai Y."/>
            <person name="Liu K."/>
            <person name="Zhang X."/>
            <person name="Zhang X."/>
            <person name="Li K."/>
            <person name="Wang N."/>
            <person name="Shu C."/>
            <person name="Wu Y."/>
            <person name="Wang C."/>
            <person name="Bushley K.E."/>
            <person name="Xiang M."/>
            <person name="Liu X."/>
        </authorList>
    </citation>
    <scope>NUCLEOTIDE SEQUENCE [LARGE SCALE GENOMIC DNA]</scope>
    <source>
        <strain evidence="1 2">3608</strain>
    </source>
</reference>
<organism evidence="1 2">
    <name type="scientific">Hirsutella minnesotensis 3608</name>
    <dbReference type="NCBI Taxonomy" id="1043627"/>
    <lineage>
        <taxon>Eukaryota</taxon>
        <taxon>Fungi</taxon>
        <taxon>Dikarya</taxon>
        <taxon>Ascomycota</taxon>
        <taxon>Pezizomycotina</taxon>
        <taxon>Sordariomycetes</taxon>
        <taxon>Hypocreomycetidae</taxon>
        <taxon>Hypocreales</taxon>
        <taxon>Ophiocordycipitaceae</taxon>
        <taxon>Hirsutella</taxon>
    </lineage>
</organism>
<dbReference type="AlphaFoldDB" id="A0A0F7ZJW6"/>
<protein>
    <submittedName>
        <fullName evidence="1">Uncharacterized protein</fullName>
    </submittedName>
</protein>
<dbReference type="EMBL" id="KQ030656">
    <property type="protein sequence ID" value="KJZ70020.1"/>
    <property type="molecule type" value="Genomic_DNA"/>
</dbReference>
<name>A0A0F7ZJW6_9HYPO</name>
<dbReference type="Proteomes" id="UP000054481">
    <property type="component" value="Unassembled WGS sequence"/>
</dbReference>
<proteinExistence type="predicted"/>
<evidence type="ECO:0000313" key="1">
    <source>
        <dbReference type="EMBL" id="KJZ70020.1"/>
    </source>
</evidence>
<gene>
    <name evidence="1" type="ORF">HIM_10601</name>
</gene>